<feature type="transmembrane region" description="Helical" evidence="2">
    <location>
        <begin position="20"/>
        <end position="42"/>
    </location>
</feature>
<feature type="region of interest" description="Disordered" evidence="1">
    <location>
        <begin position="240"/>
        <end position="264"/>
    </location>
</feature>
<dbReference type="STRING" id="930128.SAMN05192532_106153"/>
<dbReference type="PIRSF" id="PIRSF021383">
    <property type="entry name" value="YunB"/>
    <property type="match status" value="1"/>
</dbReference>
<name>A0A1I2EPQ0_9BACI</name>
<dbReference type="AlphaFoldDB" id="A0A1I2EPQ0"/>
<evidence type="ECO:0000313" key="4">
    <source>
        <dbReference type="Proteomes" id="UP000199516"/>
    </source>
</evidence>
<reference evidence="3 4" key="1">
    <citation type="submission" date="2016-10" db="EMBL/GenBank/DDBJ databases">
        <authorList>
            <person name="de Groot N.N."/>
        </authorList>
    </citation>
    <scope>NUCLEOTIDE SEQUENCE [LARGE SCALE GENOMIC DNA]</scope>
    <source>
        <strain evidence="3 4">DSM 23995</strain>
    </source>
</reference>
<keyword evidence="4" id="KW-1185">Reference proteome</keyword>
<protein>
    <submittedName>
        <fullName evidence="3">Sporulation protein YunB</fullName>
    </submittedName>
</protein>
<dbReference type="NCBIfam" id="TIGR02832">
    <property type="entry name" value="spo_yunB"/>
    <property type="match status" value="1"/>
</dbReference>
<dbReference type="Proteomes" id="UP000199516">
    <property type="component" value="Unassembled WGS sequence"/>
</dbReference>
<feature type="compositionally biased region" description="Basic and acidic residues" evidence="1">
    <location>
        <begin position="253"/>
        <end position="264"/>
    </location>
</feature>
<dbReference type="RefSeq" id="WP_091662898.1">
    <property type="nucleotide sequence ID" value="NZ_FONT01000006.1"/>
</dbReference>
<dbReference type="OrthoDB" id="1649278at2"/>
<dbReference type="EMBL" id="FONT01000006">
    <property type="protein sequence ID" value="SFE94607.1"/>
    <property type="molecule type" value="Genomic_DNA"/>
</dbReference>
<sequence>MKKYGLFSKRFVRKKGPLPLRYVFIISLLFFILFTVQGIWLIDQRIRPALMTIAEMETQKVAVHAIQEAITGDVLQEIDVDDMVHIERNSNGHVTSVNFNSTLYNHVLAETIERVHYYLKNVEAGVQEDGMADLPPQEKQPKDQIIHFIPLGQATNNALLAQLGPKIPVTFSTIGDVKPEINESIEEAGINNTYLRVAIEIEVDIRIYIPFATEKSTVSTTVPLGIVFISGEVPDYYSSGGEGPGLSILPESELEKMREKNKED</sequence>
<accession>A0A1I2EPQ0</accession>
<dbReference type="Pfam" id="PF09560">
    <property type="entry name" value="Spore_YunB"/>
    <property type="match status" value="1"/>
</dbReference>
<evidence type="ECO:0000256" key="1">
    <source>
        <dbReference type="SAM" id="MobiDB-lite"/>
    </source>
</evidence>
<organism evidence="3 4">
    <name type="scientific">Alteribacillus iranensis</name>
    <dbReference type="NCBI Taxonomy" id="930128"/>
    <lineage>
        <taxon>Bacteria</taxon>
        <taxon>Bacillati</taxon>
        <taxon>Bacillota</taxon>
        <taxon>Bacilli</taxon>
        <taxon>Bacillales</taxon>
        <taxon>Bacillaceae</taxon>
        <taxon>Alteribacillus</taxon>
    </lineage>
</organism>
<dbReference type="InterPro" id="IPR014197">
    <property type="entry name" value="Sporulation_prot_YunB"/>
</dbReference>
<keyword evidence="2" id="KW-0472">Membrane</keyword>
<gene>
    <name evidence="3" type="ORF">SAMN05192532_106153</name>
</gene>
<evidence type="ECO:0000256" key="2">
    <source>
        <dbReference type="SAM" id="Phobius"/>
    </source>
</evidence>
<evidence type="ECO:0000313" key="3">
    <source>
        <dbReference type="EMBL" id="SFE94607.1"/>
    </source>
</evidence>
<proteinExistence type="predicted"/>
<keyword evidence="2" id="KW-0812">Transmembrane</keyword>
<keyword evidence="2" id="KW-1133">Transmembrane helix</keyword>